<dbReference type="GO" id="GO:0032993">
    <property type="term" value="C:protein-DNA complex"/>
    <property type="evidence" value="ECO:0007669"/>
    <property type="project" value="TreeGrafter"/>
</dbReference>
<dbReference type="InterPro" id="IPR036388">
    <property type="entry name" value="WH-like_DNA-bd_sf"/>
</dbReference>
<dbReference type="Pfam" id="PF03466">
    <property type="entry name" value="LysR_substrate"/>
    <property type="match status" value="1"/>
</dbReference>
<accession>E6PXZ3</accession>
<evidence type="ECO:0000313" key="7">
    <source>
        <dbReference type="EMBL" id="CBH99802.1"/>
    </source>
</evidence>
<keyword evidence="2" id="KW-0805">Transcription regulation</keyword>
<evidence type="ECO:0000259" key="6">
    <source>
        <dbReference type="PROSITE" id="PS50931"/>
    </source>
</evidence>
<feature type="region of interest" description="Disordered" evidence="5">
    <location>
        <begin position="315"/>
        <end position="338"/>
    </location>
</feature>
<dbReference type="Pfam" id="PF00126">
    <property type="entry name" value="HTH_1"/>
    <property type="match status" value="1"/>
</dbReference>
<evidence type="ECO:0000256" key="1">
    <source>
        <dbReference type="ARBA" id="ARBA00009437"/>
    </source>
</evidence>
<keyword evidence="4" id="KW-0804">Transcription</keyword>
<dbReference type="Gene3D" id="1.10.10.10">
    <property type="entry name" value="Winged helix-like DNA-binding domain superfamily/Winged helix DNA-binding domain"/>
    <property type="match status" value="1"/>
</dbReference>
<dbReference type="InterPro" id="IPR036390">
    <property type="entry name" value="WH_DNA-bd_sf"/>
</dbReference>
<dbReference type="InterPro" id="IPR005119">
    <property type="entry name" value="LysR_subst-bd"/>
</dbReference>
<reference evidence="7" key="1">
    <citation type="submission" date="2009-10" db="EMBL/GenBank/DDBJ databases">
        <title>Diversity of trophic interactions inside an arsenic-rich microbial ecosystem.</title>
        <authorList>
            <person name="Bertin P.N."/>
            <person name="Heinrich-Salmeron A."/>
            <person name="Pelletier E."/>
            <person name="Goulhen-Chollet F."/>
            <person name="Arsene-Ploetze F."/>
            <person name="Gallien S."/>
            <person name="Calteau A."/>
            <person name="Vallenet D."/>
            <person name="Casiot C."/>
            <person name="Chane-Woon-Ming B."/>
            <person name="Giloteaux L."/>
            <person name="Barakat M."/>
            <person name="Bonnefoy V."/>
            <person name="Bruneel O."/>
            <person name="Chandler M."/>
            <person name="Cleiss J."/>
            <person name="Duran R."/>
            <person name="Elbaz-Poulichet F."/>
            <person name="Fonknechten N."/>
            <person name="Lauga B."/>
            <person name="Mornico D."/>
            <person name="Ortet P."/>
            <person name="Schaeffer C."/>
            <person name="Siguier P."/>
            <person name="Alexander Thil Smith A."/>
            <person name="Van Dorsselaer A."/>
            <person name="Weissenbach J."/>
            <person name="Medigue C."/>
            <person name="Le Paslier D."/>
        </authorList>
    </citation>
    <scope>NUCLEOTIDE SEQUENCE</scope>
</reference>
<dbReference type="GO" id="GO:0003700">
    <property type="term" value="F:DNA-binding transcription factor activity"/>
    <property type="evidence" value="ECO:0007669"/>
    <property type="project" value="InterPro"/>
</dbReference>
<dbReference type="EMBL" id="CABN01000051">
    <property type="protein sequence ID" value="CBH99802.1"/>
    <property type="molecule type" value="Genomic_DNA"/>
</dbReference>
<evidence type="ECO:0000256" key="4">
    <source>
        <dbReference type="ARBA" id="ARBA00023163"/>
    </source>
</evidence>
<evidence type="ECO:0000256" key="2">
    <source>
        <dbReference type="ARBA" id="ARBA00023015"/>
    </source>
</evidence>
<dbReference type="PROSITE" id="PS50931">
    <property type="entry name" value="HTH_LYSR"/>
    <property type="match status" value="1"/>
</dbReference>
<dbReference type="SUPFAM" id="SSF53850">
    <property type="entry name" value="Periplasmic binding protein-like II"/>
    <property type="match status" value="1"/>
</dbReference>
<dbReference type="PANTHER" id="PTHR30346:SF28">
    <property type="entry name" value="HTH-TYPE TRANSCRIPTIONAL REGULATOR CYNR"/>
    <property type="match status" value="1"/>
</dbReference>
<name>E6PXZ3_9ZZZZ</name>
<comment type="similarity">
    <text evidence="1">Belongs to the LysR transcriptional regulatory family.</text>
</comment>
<dbReference type="GO" id="GO:0003677">
    <property type="term" value="F:DNA binding"/>
    <property type="evidence" value="ECO:0007669"/>
    <property type="project" value="UniProtKB-KW"/>
</dbReference>
<dbReference type="PANTHER" id="PTHR30346">
    <property type="entry name" value="TRANSCRIPTIONAL DUAL REGULATOR HCAR-RELATED"/>
    <property type="match status" value="1"/>
</dbReference>
<feature type="domain" description="HTH lysR-type" evidence="6">
    <location>
        <begin position="21"/>
        <end position="78"/>
    </location>
</feature>
<evidence type="ECO:0000256" key="3">
    <source>
        <dbReference type="ARBA" id="ARBA00023125"/>
    </source>
</evidence>
<keyword evidence="3" id="KW-0238">DNA-binding</keyword>
<sequence length="338" mass="36925">MNDSPSITNRKAERESISDLIEFRHLRYLIAVAEEENISRAAKRLFLAQPSLSSQLKSMEDALSIELLVRVRKGVKLTPAAEVLIAGARQILALRSEVIAAARASHHGTIALLRIGFSPFIDRALLQMVCSAHLALFPNCEITPKSGDSVELLSLLERGAIDAALLTLPANGIGLNIDELSHDRLVVCMQSNDPAASLDEIAPSALEKKLKIFREPKQNPEGHRHLLEMLDEVGVHPKVTSTTTTPRDTQWMVKQGYGHALIREGSELEAGVVTRPVAGVNWTVDCALISKTSPSQKTIPVLVRALRKMVRIQPLLPPSKPPQSARLSAAKRTLPLFG</sequence>
<gene>
    <name evidence="7" type="ORF">CARN3_0754</name>
</gene>
<dbReference type="AlphaFoldDB" id="E6PXZ3"/>
<dbReference type="InterPro" id="IPR000847">
    <property type="entry name" value="LysR_HTH_N"/>
</dbReference>
<protein>
    <recommendedName>
        <fullName evidence="6">HTH lysR-type domain-containing protein</fullName>
    </recommendedName>
</protein>
<dbReference type="Gene3D" id="3.40.190.290">
    <property type="match status" value="1"/>
</dbReference>
<dbReference type="PRINTS" id="PR00039">
    <property type="entry name" value="HTHLYSR"/>
</dbReference>
<dbReference type="SUPFAM" id="SSF46785">
    <property type="entry name" value="Winged helix' DNA-binding domain"/>
    <property type="match status" value="1"/>
</dbReference>
<evidence type="ECO:0000256" key="5">
    <source>
        <dbReference type="SAM" id="MobiDB-lite"/>
    </source>
</evidence>
<comment type="caution">
    <text evidence="7">The sequence shown here is derived from an EMBL/GenBank/DDBJ whole genome shotgun (WGS) entry which is preliminary data.</text>
</comment>
<proteinExistence type="inferred from homology"/>
<organism evidence="7">
    <name type="scientific">mine drainage metagenome</name>
    <dbReference type="NCBI Taxonomy" id="410659"/>
    <lineage>
        <taxon>unclassified sequences</taxon>
        <taxon>metagenomes</taxon>
        <taxon>ecological metagenomes</taxon>
    </lineage>
</organism>